<keyword evidence="7" id="KW-1185">Reference proteome</keyword>
<dbReference type="InterPro" id="IPR003441">
    <property type="entry name" value="NAC-dom"/>
</dbReference>
<dbReference type="AlphaFoldDB" id="A0AAD8L413"/>
<evidence type="ECO:0000313" key="6">
    <source>
        <dbReference type="EMBL" id="KAK1435155.1"/>
    </source>
</evidence>
<reference evidence="6" key="1">
    <citation type="journal article" date="2023" name="bioRxiv">
        <title>Improved chromosome-level genome assembly for marigold (Tagetes erecta).</title>
        <authorList>
            <person name="Jiang F."/>
            <person name="Yuan L."/>
            <person name="Wang S."/>
            <person name="Wang H."/>
            <person name="Xu D."/>
            <person name="Wang A."/>
            <person name="Fan W."/>
        </authorList>
    </citation>
    <scope>NUCLEOTIDE SEQUENCE</scope>
    <source>
        <strain evidence="6">WSJ</strain>
        <tissue evidence="6">Leaf</tissue>
    </source>
</reference>
<sequence>MEVGEDVPRLPPGFRFHPSDEELIVHYLFNKVKMRSLPAEVIAEIELYKFDPWQLPSKASFGKDEWFFFTPRDRKYPNGSRPKRSAGSGFWKATGKDQSIFTSSGLRKIGVKKPLAFFTGNPTKNKKTNWIMSEYRLPDPSNPSKQNGTMRLDDWVLCRVRQKGNNSKNNSDVNENKLMDGQLPTIAQELPSSYMTTATTVNSDIMSRLRDFQLMAAILVSQDLPPMYEACSPKLLQDDSNGMVYEDDTFGCFDEAHHQGWFV</sequence>
<dbReference type="PANTHER" id="PTHR31719">
    <property type="entry name" value="NAC TRANSCRIPTION FACTOR 56"/>
    <property type="match status" value="1"/>
</dbReference>
<dbReference type="SUPFAM" id="SSF101941">
    <property type="entry name" value="NAC domain"/>
    <property type="match status" value="1"/>
</dbReference>
<dbReference type="EMBL" id="JAUHHV010000001">
    <property type="protein sequence ID" value="KAK1435155.1"/>
    <property type="molecule type" value="Genomic_DNA"/>
</dbReference>
<dbReference type="Pfam" id="PF02365">
    <property type="entry name" value="NAM"/>
    <property type="match status" value="1"/>
</dbReference>
<keyword evidence="1" id="KW-0805">Transcription regulation</keyword>
<evidence type="ECO:0000256" key="2">
    <source>
        <dbReference type="ARBA" id="ARBA00023125"/>
    </source>
</evidence>
<dbReference type="InterPro" id="IPR036093">
    <property type="entry name" value="NAC_dom_sf"/>
</dbReference>
<name>A0AAD8L413_TARER</name>
<dbReference type="Gene3D" id="2.170.150.80">
    <property type="entry name" value="NAC domain"/>
    <property type="match status" value="1"/>
</dbReference>
<dbReference type="PROSITE" id="PS51005">
    <property type="entry name" value="NAC"/>
    <property type="match status" value="1"/>
</dbReference>
<keyword evidence="3" id="KW-0804">Transcription</keyword>
<evidence type="ECO:0000256" key="1">
    <source>
        <dbReference type="ARBA" id="ARBA00023015"/>
    </source>
</evidence>
<gene>
    <name evidence="6" type="ORF">QVD17_00915</name>
</gene>
<evidence type="ECO:0000313" key="7">
    <source>
        <dbReference type="Proteomes" id="UP001229421"/>
    </source>
</evidence>
<accession>A0AAD8L413</accession>
<feature type="domain" description="NAC" evidence="5">
    <location>
        <begin position="10"/>
        <end position="163"/>
    </location>
</feature>
<evidence type="ECO:0000256" key="3">
    <source>
        <dbReference type="ARBA" id="ARBA00023163"/>
    </source>
</evidence>
<keyword evidence="4" id="KW-0539">Nucleus</keyword>
<protein>
    <recommendedName>
        <fullName evidence="5">NAC domain-containing protein</fullName>
    </recommendedName>
</protein>
<proteinExistence type="predicted"/>
<dbReference type="GO" id="GO:0006355">
    <property type="term" value="P:regulation of DNA-templated transcription"/>
    <property type="evidence" value="ECO:0007669"/>
    <property type="project" value="InterPro"/>
</dbReference>
<dbReference type="PANTHER" id="PTHR31719:SF157">
    <property type="entry name" value="NAC TRANSCRIPTION FACTOR-LIKE PROTEIN"/>
    <property type="match status" value="1"/>
</dbReference>
<evidence type="ECO:0000256" key="4">
    <source>
        <dbReference type="ARBA" id="ARBA00023242"/>
    </source>
</evidence>
<comment type="caution">
    <text evidence="6">The sequence shown here is derived from an EMBL/GenBank/DDBJ whole genome shotgun (WGS) entry which is preliminary data.</text>
</comment>
<keyword evidence="2" id="KW-0238">DNA-binding</keyword>
<dbReference type="Proteomes" id="UP001229421">
    <property type="component" value="Unassembled WGS sequence"/>
</dbReference>
<evidence type="ECO:0000259" key="5">
    <source>
        <dbReference type="PROSITE" id="PS51005"/>
    </source>
</evidence>
<dbReference type="GO" id="GO:0003677">
    <property type="term" value="F:DNA binding"/>
    <property type="evidence" value="ECO:0007669"/>
    <property type="project" value="UniProtKB-KW"/>
</dbReference>
<organism evidence="6 7">
    <name type="scientific">Tagetes erecta</name>
    <name type="common">African marigold</name>
    <dbReference type="NCBI Taxonomy" id="13708"/>
    <lineage>
        <taxon>Eukaryota</taxon>
        <taxon>Viridiplantae</taxon>
        <taxon>Streptophyta</taxon>
        <taxon>Embryophyta</taxon>
        <taxon>Tracheophyta</taxon>
        <taxon>Spermatophyta</taxon>
        <taxon>Magnoliopsida</taxon>
        <taxon>eudicotyledons</taxon>
        <taxon>Gunneridae</taxon>
        <taxon>Pentapetalae</taxon>
        <taxon>asterids</taxon>
        <taxon>campanulids</taxon>
        <taxon>Asterales</taxon>
        <taxon>Asteraceae</taxon>
        <taxon>Asteroideae</taxon>
        <taxon>Heliantheae alliance</taxon>
        <taxon>Tageteae</taxon>
        <taxon>Tagetes</taxon>
    </lineage>
</organism>